<keyword evidence="3" id="KW-1185">Reference proteome</keyword>
<keyword evidence="1" id="KW-0472">Membrane</keyword>
<organism evidence="2 3">
    <name type="scientific">Halanaerobacter jeridensis</name>
    <dbReference type="NCBI Taxonomy" id="706427"/>
    <lineage>
        <taxon>Bacteria</taxon>
        <taxon>Bacillati</taxon>
        <taxon>Bacillota</taxon>
        <taxon>Clostridia</taxon>
        <taxon>Halanaerobiales</taxon>
        <taxon>Halobacteroidaceae</taxon>
        <taxon>Halanaerobacter</taxon>
    </lineage>
</organism>
<keyword evidence="1" id="KW-1133">Transmembrane helix</keyword>
<dbReference type="EMBL" id="JAFBDQ010000007">
    <property type="protein sequence ID" value="MBM7556891.1"/>
    <property type="molecule type" value="Genomic_DNA"/>
</dbReference>
<reference evidence="2" key="1">
    <citation type="submission" date="2021-01" db="EMBL/GenBank/DDBJ databases">
        <title>Genomic Encyclopedia of Type Strains, Phase IV (KMG-IV): sequencing the most valuable type-strain genomes for metagenomic binning, comparative biology and taxonomic classification.</title>
        <authorList>
            <person name="Goeker M."/>
        </authorList>
    </citation>
    <scope>NUCLEOTIDE SEQUENCE</scope>
    <source>
        <strain evidence="2">DSM 23230</strain>
    </source>
</reference>
<keyword evidence="1" id="KW-0812">Transmembrane</keyword>
<dbReference type="Proteomes" id="UP000774000">
    <property type="component" value="Unassembled WGS sequence"/>
</dbReference>
<dbReference type="Pfam" id="PF07963">
    <property type="entry name" value="N_methyl"/>
    <property type="match status" value="1"/>
</dbReference>
<name>A0A938XSH7_9FIRM</name>
<evidence type="ECO:0000313" key="3">
    <source>
        <dbReference type="Proteomes" id="UP000774000"/>
    </source>
</evidence>
<gene>
    <name evidence="2" type="ORF">JOC47_001742</name>
</gene>
<dbReference type="RefSeq" id="WP_204701658.1">
    <property type="nucleotide sequence ID" value="NZ_JAFBDQ010000007.1"/>
</dbReference>
<dbReference type="InterPro" id="IPR012902">
    <property type="entry name" value="N_methyl_site"/>
</dbReference>
<comment type="caution">
    <text evidence="2">The sequence shown here is derived from an EMBL/GenBank/DDBJ whole genome shotgun (WGS) entry which is preliminary data.</text>
</comment>
<evidence type="ECO:0000256" key="1">
    <source>
        <dbReference type="SAM" id="Phobius"/>
    </source>
</evidence>
<protein>
    <submittedName>
        <fullName evidence="2">Prepilin-type N-terminal cleavage/methylation domain-containing protein</fullName>
    </submittedName>
</protein>
<feature type="transmembrane region" description="Helical" evidence="1">
    <location>
        <begin position="12"/>
        <end position="36"/>
    </location>
</feature>
<proteinExistence type="predicted"/>
<evidence type="ECO:0000313" key="2">
    <source>
        <dbReference type="EMBL" id="MBM7556891.1"/>
    </source>
</evidence>
<accession>A0A938XSH7</accession>
<dbReference type="AlphaFoldDB" id="A0A938XSH7"/>
<sequence length="147" mass="16583">MKKWIYNCEAGFSMIELLVGISILSIALVPIAGFFVNNTRMVNDIDQQSQALNLAKRVIEDLKGTAVQADKLNQDFTTQLEAAEESWNQKTPKDLQNELDVQGQYQIEVTLENHSGSDLKEVTVEVFWNSNQTDPPSVKLETLLARR</sequence>
<dbReference type="NCBIfam" id="TIGR02532">
    <property type="entry name" value="IV_pilin_GFxxxE"/>
    <property type="match status" value="1"/>
</dbReference>